<dbReference type="Gramene" id="KRH20586">
    <property type="protein sequence ID" value="KRH20586"/>
    <property type="gene ID" value="GLYMA_13G187300"/>
</dbReference>
<dbReference type="Pfam" id="PF10561">
    <property type="entry name" value="C2orf69"/>
    <property type="match status" value="1"/>
</dbReference>
<dbReference type="EMBL" id="CM000846">
    <property type="protein sequence ID" value="KRH20587.1"/>
    <property type="molecule type" value="Genomic_DNA"/>
</dbReference>
<dbReference type="OrthoDB" id="419333at2759"/>
<dbReference type="GeneID" id="100802273"/>
<dbReference type="PANTHER" id="PTHR31296:SF1">
    <property type="entry name" value="MITOCHONDRIAL PROTEIN C2ORF69"/>
    <property type="match status" value="1"/>
</dbReference>
<organism evidence="2">
    <name type="scientific">Glycine max</name>
    <name type="common">Soybean</name>
    <name type="synonym">Glycine hispida</name>
    <dbReference type="NCBI Taxonomy" id="3847"/>
    <lineage>
        <taxon>Eukaryota</taxon>
        <taxon>Viridiplantae</taxon>
        <taxon>Streptophyta</taxon>
        <taxon>Embryophyta</taxon>
        <taxon>Tracheophyta</taxon>
        <taxon>Spermatophyta</taxon>
        <taxon>Magnoliopsida</taxon>
        <taxon>eudicotyledons</taxon>
        <taxon>Gunneridae</taxon>
        <taxon>Pentapetalae</taxon>
        <taxon>rosids</taxon>
        <taxon>fabids</taxon>
        <taxon>Fabales</taxon>
        <taxon>Fabaceae</taxon>
        <taxon>Papilionoideae</taxon>
        <taxon>50 kb inversion clade</taxon>
        <taxon>NPAAA clade</taxon>
        <taxon>indigoferoid/millettioid clade</taxon>
        <taxon>Phaseoleae</taxon>
        <taxon>Glycine</taxon>
        <taxon>Glycine subgen. Soja</taxon>
    </lineage>
</organism>
<dbReference type="EnsemblPlants" id="KRH20586">
    <property type="protein sequence ID" value="KRH20586"/>
    <property type="gene ID" value="GLYMA_13G187300"/>
</dbReference>
<evidence type="ECO:0000313" key="1">
    <source>
        <dbReference type="EMBL" id="KRH20585.1"/>
    </source>
</evidence>
<reference evidence="1 2" key="1">
    <citation type="journal article" date="2010" name="Nature">
        <title>Genome sequence of the palaeopolyploid soybean.</title>
        <authorList>
            <person name="Schmutz J."/>
            <person name="Cannon S.B."/>
            <person name="Schlueter J."/>
            <person name="Ma J."/>
            <person name="Mitros T."/>
            <person name="Nelson W."/>
            <person name="Hyten D.L."/>
            <person name="Song Q."/>
            <person name="Thelen J.J."/>
            <person name="Cheng J."/>
            <person name="Xu D."/>
            <person name="Hellsten U."/>
            <person name="May G.D."/>
            <person name="Yu Y."/>
            <person name="Sakurai T."/>
            <person name="Umezawa T."/>
            <person name="Bhattacharyya M.K."/>
            <person name="Sandhu D."/>
            <person name="Valliyodan B."/>
            <person name="Lindquist E."/>
            <person name="Peto M."/>
            <person name="Grant D."/>
            <person name="Shu S."/>
            <person name="Goodstein D."/>
            <person name="Barry K."/>
            <person name="Futrell-Griggs M."/>
            <person name="Abernathy B."/>
            <person name="Du J."/>
            <person name="Tian Z."/>
            <person name="Zhu L."/>
            <person name="Gill N."/>
            <person name="Joshi T."/>
            <person name="Libault M."/>
            <person name="Sethuraman A."/>
            <person name="Zhang X.-C."/>
            <person name="Shinozaki K."/>
            <person name="Nguyen H.T."/>
            <person name="Wing R.A."/>
            <person name="Cregan P."/>
            <person name="Specht J."/>
            <person name="Grimwood J."/>
            <person name="Rokhsar D."/>
            <person name="Stacey G."/>
            <person name="Shoemaker R.C."/>
            <person name="Jackson S.A."/>
        </authorList>
    </citation>
    <scope>NUCLEOTIDE SEQUENCE [LARGE SCALE GENOMIC DNA]</scope>
    <source>
        <strain evidence="2">cv. Williams 82</strain>
        <tissue evidence="1">Callus</tissue>
    </source>
</reference>
<reference evidence="1" key="3">
    <citation type="submission" date="2018-07" db="EMBL/GenBank/DDBJ databases">
        <title>WGS assembly of Glycine max.</title>
        <authorList>
            <person name="Schmutz J."/>
            <person name="Cannon S."/>
            <person name="Schlueter J."/>
            <person name="Ma J."/>
            <person name="Mitros T."/>
            <person name="Nelson W."/>
            <person name="Hyten D."/>
            <person name="Song Q."/>
            <person name="Thelen J."/>
            <person name="Cheng J."/>
            <person name="Xu D."/>
            <person name="Hellsten U."/>
            <person name="May G."/>
            <person name="Yu Y."/>
            <person name="Sakurai T."/>
            <person name="Umezawa T."/>
            <person name="Bhattacharyya M."/>
            <person name="Sandhu D."/>
            <person name="Valliyodan B."/>
            <person name="Lindquist E."/>
            <person name="Peto M."/>
            <person name="Grant D."/>
            <person name="Shu S."/>
            <person name="Goodstein D."/>
            <person name="Barry K."/>
            <person name="Futrell-Griggs M."/>
            <person name="Abernathy B."/>
            <person name="Du J."/>
            <person name="Tian Z."/>
            <person name="Zhu L."/>
            <person name="Gill N."/>
            <person name="Joshi T."/>
            <person name="Libault M."/>
            <person name="Sethuraman A."/>
            <person name="Zhang X."/>
            <person name="Shinozaki K."/>
            <person name="Nguyen H."/>
            <person name="Wing R."/>
            <person name="Cregan P."/>
            <person name="Specht J."/>
            <person name="Grimwood J."/>
            <person name="Rokhsar D."/>
            <person name="Stacey G."/>
            <person name="Shoemaker R."/>
            <person name="Jackson S."/>
        </authorList>
    </citation>
    <scope>NUCLEOTIDE SEQUENCE</scope>
    <source>
        <tissue evidence="1">Callus</tissue>
    </source>
</reference>
<sequence length="327" mass="36260">MERWSGVLRVPLHPNSRTFHRVGASLCLSPETRTLLVPKANAIFFCGDRVEGTGNPVIERLSNLQKLSEIIVSKFGSFTNAWVIEASAFNGPFAVYKDFIPSVNQYGEPSSYHPNGFPASTSTVSLLSNCLEEAKKVILGTQVDTKSGLSPSCSFSRSKTFILGFSKGGAVLNQIVTELGFSDIGSNANSPDVGQLMGRKFAGSEEIYVVPKTKEDLLNSISEIHYVDVGLNSAGAYLTNHDVFERISKRLMQGASELRFILHGTPRQWSDKRRDWIRNEKDKMLRLLESEAPKSGGKLKVLERFYFTDKPPSMQMHFEIIESLDAS</sequence>
<dbReference type="RefSeq" id="XP_014621144.1">
    <property type="nucleotide sequence ID" value="XM_014765658.3"/>
</dbReference>
<dbReference type="Gramene" id="KRH20585">
    <property type="protein sequence ID" value="KRH20585"/>
    <property type="gene ID" value="GLYMA_13G187300"/>
</dbReference>
<dbReference type="Proteomes" id="UP000008827">
    <property type="component" value="Chromosome 13"/>
</dbReference>
<dbReference type="PANTHER" id="PTHR31296">
    <property type="entry name" value="UPF0565 PROTEIN C2ORF69"/>
    <property type="match status" value="1"/>
</dbReference>
<dbReference type="OMA" id="MQMHFEV"/>
<evidence type="ECO:0000313" key="3">
    <source>
        <dbReference type="Proteomes" id="UP000008827"/>
    </source>
</evidence>
<dbReference type="PaxDb" id="3847-GLYMA13G25700.4"/>
<reference evidence="2" key="2">
    <citation type="submission" date="2018-02" db="UniProtKB">
        <authorList>
            <consortium name="EnsemblPlants"/>
        </authorList>
    </citation>
    <scope>IDENTIFICATION</scope>
    <source>
        <strain evidence="2">Williams 82</strain>
    </source>
</reference>
<dbReference type="STRING" id="3847.K7M0I2"/>
<dbReference type="EnsemblPlants" id="KRH20587">
    <property type="protein sequence ID" value="KRH20587"/>
    <property type="gene ID" value="GLYMA_13G187300"/>
</dbReference>
<protein>
    <recommendedName>
        <fullName evidence="4">DUF676 domain-containing protein</fullName>
    </recommendedName>
</protein>
<dbReference type="EMBL" id="CM000846">
    <property type="protein sequence ID" value="KRH20586.1"/>
    <property type="molecule type" value="Genomic_DNA"/>
</dbReference>
<dbReference type="ExpressionAtlas" id="K7M0I2">
    <property type="expression patterns" value="baseline and differential"/>
</dbReference>
<gene>
    <name evidence="2" type="primary">LOC100802273</name>
    <name evidence="1" type="ORF">GLYMA_13G187300</name>
</gene>
<name>K7M0I2_SOYBN</name>
<accession>K7M0I2</accession>
<dbReference type="RefSeq" id="XP_014621145.1">
    <property type="nucleotide sequence ID" value="XM_014765659.3"/>
</dbReference>
<dbReference type="EMBL" id="CM000846">
    <property type="protein sequence ID" value="KRH20585.1"/>
    <property type="molecule type" value="Genomic_DNA"/>
</dbReference>
<dbReference type="KEGG" id="gmx:100802273"/>
<dbReference type="GO" id="GO:0005739">
    <property type="term" value="C:mitochondrion"/>
    <property type="evidence" value="ECO:0000318"/>
    <property type="project" value="GO_Central"/>
</dbReference>
<dbReference type="EnsemblPlants" id="KRH20585">
    <property type="protein sequence ID" value="KRH20585"/>
    <property type="gene ID" value="GLYMA_13G187300"/>
</dbReference>
<dbReference type="HOGENOM" id="CLU_057599_0_0_1"/>
<keyword evidence="3" id="KW-1185">Reference proteome</keyword>
<dbReference type="AlphaFoldDB" id="K7M0I2"/>
<evidence type="ECO:0000313" key="2">
    <source>
        <dbReference type="EnsemblPlants" id="KRH20585"/>
    </source>
</evidence>
<dbReference type="Gramene" id="KRH20587">
    <property type="protein sequence ID" value="KRH20587"/>
    <property type="gene ID" value="GLYMA_13G187300"/>
</dbReference>
<proteinExistence type="predicted"/>
<dbReference type="InterPro" id="IPR018881">
    <property type="entry name" value="C2orf69_mit"/>
</dbReference>
<dbReference type="eggNOG" id="KOG2800">
    <property type="taxonomic scope" value="Eukaryota"/>
</dbReference>
<evidence type="ECO:0008006" key="4">
    <source>
        <dbReference type="Google" id="ProtNLM"/>
    </source>
</evidence>